<organism evidence="2 3">
    <name type="scientific">Halogranum salarium B-1</name>
    <dbReference type="NCBI Taxonomy" id="1210908"/>
    <lineage>
        <taxon>Archaea</taxon>
        <taxon>Methanobacteriati</taxon>
        <taxon>Methanobacteriota</taxon>
        <taxon>Stenosarchaea group</taxon>
        <taxon>Halobacteria</taxon>
        <taxon>Halobacteriales</taxon>
        <taxon>Haloferacaceae</taxon>
    </lineage>
</organism>
<keyword evidence="1" id="KW-1133">Transmembrane helix</keyword>
<feature type="transmembrane region" description="Helical" evidence="1">
    <location>
        <begin position="18"/>
        <end position="39"/>
    </location>
</feature>
<dbReference type="EMBL" id="ALJD01000003">
    <property type="protein sequence ID" value="EJN60197.1"/>
    <property type="molecule type" value="Genomic_DNA"/>
</dbReference>
<feature type="transmembrane region" description="Helical" evidence="1">
    <location>
        <begin position="51"/>
        <end position="72"/>
    </location>
</feature>
<sequence>MVCRQEGSLMVSFSPTSVATAIVVAKTGILILGGLITLISYRAYRRTGASALQFLAIGFGVVTFGSLLGGVLDQLLHIGLATSVLIESALTLVGFAVIFYSLYAE</sequence>
<reference evidence="2 3" key="1">
    <citation type="journal article" date="2012" name="J. Bacteriol.">
        <title>Draft Genome Sequence of the Extremely Halophilic Archaeon Halogranum salarium B-1T.</title>
        <authorList>
            <person name="Kim K.K."/>
            <person name="Lee K.C."/>
            <person name="Lee J.S."/>
        </authorList>
    </citation>
    <scope>NUCLEOTIDE SEQUENCE [LARGE SCALE GENOMIC DNA]</scope>
    <source>
        <strain evidence="2 3">B-1</strain>
    </source>
</reference>
<feature type="transmembrane region" description="Helical" evidence="1">
    <location>
        <begin position="78"/>
        <end position="103"/>
    </location>
</feature>
<gene>
    <name evidence="2" type="ORF">HSB1_08000</name>
</gene>
<dbReference type="Proteomes" id="UP000007813">
    <property type="component" value="Unassembled WGS sequence"/>
</dbReference>
<accession>J3EY62</accession>
<comment type="caution">
    <text evidence="2">The sequence shown here is derived from an EMBL/GenBank/DDBJ whole genome shotgun (WGS) entry which is preliminary data.</text>
</comment>
<dbReference type="eggNOG" id="arCOG03915">
    <property type="taxonomic scope" value="Archaea"/>
</dbReference>
<dbReference type="AlphaFoldDB" id="J3EY62"/>
<name>J3EY62_9EURY</name>
<evidence type="ECO:0000256" key="1">
    <source>
        <dbReference type="SAM" id="Phobius"/>
    </source>
</evidence>
<evidence type="ECO:0000313" key="3">
    <source>
        <dbReference type="Proteomes" id="UP000007813"/>
    </source>
</evidence>
<keyword evidence="1" id="KW-0472">Membrane</keyword>
<dbReference type="InterPro" id="IPR055943">
    <property type="entry name" value="DUF7521"/>
</dbReference>
<protein>
    <recommendedName>
        <fullName evidence="4">YapH protein</fullName>
    </recommendedName>
</protein>
<evidence type="ECO:0008006" key="4">
    <source>
        <dbReference type="Google" id="ProtNLM"/>
    </source>
</evidence>
<keyword evidence="1" id="KW-0812">Transmembrane</keyword>
<evidence type="ECO:0000313" key="2">
    <source>
        <dbReference type="EMBL" id="EJN60197.1"/>
    </source>
</evidence>
<proteinExistence type="predicted"/>
<dbReference type="Pfam" id="PF24365">
    <property type="entry name" value="DUF7521"/>
    <property type="match status" value="1"/>
</dbReference>